<proteinExistence type="predicted"/>
<name>D9I618_9CAUD</name>
<dbReference type="Proteomes" id="UP000000330">
    <property type="component" value="Segment"/>
</dbReference>
<keyword evidence="2" id="KW-1185">Reference proteome</keyword>
<gene>
    <name evidence="1" type="primary">61.1</name>
    <name evidence="1" type="ORF">Acj133p052</name>
</gene>
<accession>D9I618</accession>
<dbReference type="KEGG" id="vg:10323039"/>
<reference evidence="1 2" key="1">
    <citation type="journal article" date="2010" name="Virol. J.">
        <title>Genomes of the T4-related bacteriophages as windows on microbial genome evolution.</title>
        <authorList>
            <person name="Petrov V.M."/>
            <person name="Ratnayaka S."/>
            <person name="Nolan J.M."/>
            <person name="Miller E.S."/>
            <person name="Karam J.D."/>
        </authorList>
    </citation>
    <scope>NUCLEOTIDE SEQUENCE [LARGE SCALE GENOMIC DNA]</scope>
    <source>
        <strain evidence="1">Acj133</strain>
    </source>
</reference>
<organism evidence="1 2">
    <name type="scientific">Acinetobacter phage 133</name>
    <dbReference type="NCBI Taxonomy" id="2919552"/>
    <lineage>
        <taxon>Viruses</taxon>
        <taxon>Duplodnaviria</taxon>
        <taxon>Heunggongvirae</taxon>
        <taxon>Uroviricota</taxon>
        <taxon>Caudoviricetes</taxon>
        <taxon>Pantevenvirales</taxon>
        <taxon>Straboviridae</taxon>
        <taxon>Tevenvirinae</taxon>
        <taxon>Centumtrigintavirus</taxon>
        <taxon>Centumtrigintavirus cv133</taxon>
        <taxon>Acinetobacter virus 133</taxon>
    </lineage>
</organism>
<dbReference type="EMBL" id="HM114315">
    <property type="protein sequence ID" value="ADJ19399.1"/>
    <property type="molecule type" value="Genomic_DNA"/>
</dbReference>
<dbReference type="GeneID" id="10323039"/>
<protein>
    <submittedName>
        <fullName evidence="1">Uncharacterized protein 61.1</fullName>
    </submittedName>
</protein>
<sequence length="155" mass="16974">MSITGAGKTVADSLYAYRFIRLMQKDFKDWKAYEFGIINDRGSVLKRPKTDEEKSAYTPFHASVRAFKRMVGTVPGALTLGTAMSSWSAIASRFGMTESDVSLIARELDEPLYEEMVTGDSGGDPDKIAAGVKSGAIVSAGPQTVKPKRKQKWED</sequence>
<evidence type="ECO:0000313" key="1">
    <source>
        <dbReference type="EMBL" id="ADJ19399.1"/>
    </source>
</evidence>
<evidence type="ECO:0000313" key="2">
    <source>
        <dbReference type="Proteomes" id="UP000000330"/>
    </source>
</evidence>
<dbReference type="RefSeq" id="YP_004300633.1">
    <property type="nucleotide sequence ID" value="NC_015250.1"/>
</dbReference>